<feature type="region of interest" description="Disordered" evidence="1">
    <location>
        <begin position="41"/>
        <end position="73"/>
    </location>
</feature>
<reference evidence="2 3" key="1">
    <citation type="submission" date="2018-05" db="EMBL/GenBank/DDBJ databases">
        <title>Genetic diversity of glacier-inhabiting Cryobacterium bacteria in China and description of Cryobacterium mengkeensis sp. nov. and Arthrobacter glacialis sp. nov.</title>
        <authorList>
            <person name="Liu Q."/>
            <person name="Xin Y.-H."/>
        </authorList>
    </citation>
    <scope>NUCLEOTIDE SEQUENCE [LARGE SCALE GENOMIC DNA]</scope>
    <source>
        <strain evidence="2 3">LI2</strain>
    </source>
</reference>
<protein>
    <submittedName>
        <fullName evidence="2">Uncharacterized protein</fullName>
    </submittedName>
</protein>
<name>A0A2V5LFL3_9MICC</name>
<sequence>MASGDKFVTKFMHATEKFQTVFGPADQGDMDAPVVHRHDAFEDESDDELAHMEQRTDSDGHHYAIHRNEEPVE</sequence>
<evidence type="ECO:0000313" key="3">
    <source>
        <dbReference type="Proteomes" id="UP000247832"/>
    </source>
</evidence>
<keyword evidence="3" id="KW-1185">Reference proteome</keyword>
<dbReference type="OrthoDB" id="4950237at2"/>
<evidence type="ECO:0000256" key="1">
    <source>
        <dbReference type="SAM" id="MobiDB-lite"/>
    </source>
</evidence>
<organism evidence="2 3">
    <name type="scientific">Arthrobacter livingstonensis</name>
    <dbReference type="NCBI Taxonomy" id="670078"/>
    <lineage>
        <taxon>Bacteria</taxon>
        <taxon>Bacillati</taxon>
        <taxon>Actinomycetota</taxon>
        <taxon>Actinomycetes</taxon>
        <taxon>Micrococcales</taxon>
        <taxon>Micrococcaceae</taxon>
        <taxon>Arthrobacter</taxon>
    </lineage>
</organism>
<evidence type="ECO:0000313" key="2">
    <source>
        <dbReference type="EMBL" id="PYI69902.1"/>
    </source>
</evidence>
<comment type="caution">
    <text evidence="2">The sequence shown here is derived from an EMBL/GenBank/DDBJ whole genome shotgun (WGS) entry which is preliminary data.</text>
</comment>
<dbReference type="Proteomes" id="UP000247832">
    <property type="component" value="Unassembled WGS sequence"/>
</dbReference>
<gene>
    <name evidence="2" type="ORF">CVV68_00130</name>
</gene>
<accession>A0A2V5LFL3</accession>
<dbReference type="AlphaFoldDB" id="A0A2V5LFL3"/>
<feature type="compositionally biased region" description="Basic and acidic residues" evidence="1">
    <location>
        <begin position="48"/>
        <end position="73"/>
    </location>
</feature>
<dbReference type="EMBL" id="QJVD01000001">
    <property type="protein sequence ID" value="PYI69902.1"/>
    <property type="molecule type" value="Genomic_DNA"/>
</dbReference>
<proteinExistence type="predicted"/>